<organism evidence="2 3">
    <name type="scientific">Artemia franciscana</name>
    <name type="common">Brine shrimp</name>
    <name type="synonym">Artemia sanfranciscana</name>
    <dbReference type="NCBI Taxonomy" id="6661"/>
    <lineage>
        <taxon>Eukaryota</taxon>
        <taxon>Metazoa</taxon>
        <taxon>Ecdysozoa</taxon>
        <taxon>Arthropoda</taxon>
        <taxon>Crustacea</taxon>
        <taxon>Branchiopoda</taxon>
        <taxon>Anostraca</taxon>
        <taxon>Artemiidae</taxon>
        <taxon>Artemia</taxon>
    </lineage>
</organism>
<evidence type="ECO:0000313" key="3">
    <source>
        <dbReference type="Proteomes" id="UP001187531"/>
    </source>
</evidence>
<evidence type="ECO:0000313" key="2">
    <source>
        <dbReference type="EMBL" id="KAK2721420.1"/>
    </source>
</evidence>
<dbReference type="Proteomes" id="UP001187531">
    <property type="component" value="Unassembled WGS sequence"/>
</dbReference>
<feature type="compositionally biased region" description="Basic and acidic residues" evidence="1">
    <location>
        <begin position="1"/>
        <end position="10"/>
    </location>
</feature>
<keyword evidence="3" id="KW-1185">Reference proteome</keyword>
<dbReference type="AlphaFoldDB" id="A0AA88I086"/>
<sequence>MSRRCERQNEETNSNMKVDENKDRGTVKSLVIIVKYKHPDTQAVKEEFLGILEVHIGQKTLIIIYLKKLGLPLNRMIDIGFDKASSGGMVDDTLPELFVLGCTSHSLALVASHASKQLPEGFEPMLRNLINYFANSPKRIVELKDIQPLAELKVHQMLQIVNTRWLSMEQEISRVLEQ</sequence>
<dbReference type="PANTHER" id="PTHR37162">
    <property type="entry name" value="HAT FAMILY DIMERISATION DOMAINCONTAINING PROTEIN-RELATED"/>
    <property type="match status" value="1"/>
</dbReference>
<accession>A0AA88I086</accession>
<comment type="caution">
    <text evidence="2">The sequence shown here is derived from an EMBL/GenBank/DDBJ whole genome shotgun (WGS) entry which is preliminary data.</text>
</comment>
<dbReference type="PANTHER" id="PTHR37162:SF1">
    <property type="entry name" value="BED-TYPE DOMAIN-CONTAINING PROTEIN"/>
    <property type="match status" value="1"/>
</dbReference>
<feature type="region of interest" description="Disordered" evidence="1">
    <location>
        <begin position="1"/>
        <end position="20"/>
    </location>
</feature>
<reference evidence="2" key="1">
    <citation type="submission" date="2023-07" db="EMBL/GenBank/DDBJ databases">
        <title>Chromosome-level genome assembly of Artemia franciscana.</title>
        <authorList>
            <person name="Jo E."/>
        </authorList>
    </citation>
    <scope>NUCLEOTIDE SEQUENCE</scope>
    <source>
        <tissue evidence="2">Whole body</tissue>
    </source>
</reference>
<evidence type="ECO:0000256" key="1">
    <source>
        <dbReference type="SAM" id="MobiDB-lite"/>
    </source>
</evidence>
<name>A0AA88I086_ARTSF</name>
<dbReference type="EMBL" id="JAVRJZ010000006">
    <property type="protein sequence ID" value="KAK2721420.1"/>
    <property type="molecule type" value="Genomic_DNA"/>
</dbReference>
<proteinExistence type="predicted"/>
<protein>
    <submittedName>
        <fullName evidence="2">Uncharacterized protein</fullName>
    </submittedName>
</protein>
<dbReference type="SUPFAM" id="SSF53098">
    <property type="entry name" value="Ribonuclease H-like"/>
    <property type="match status" value="1"/>
</dbReference>
<gene>
    <name evidence="2" type="ORF">QYM36_003641</name>
</gene>
<dbReference type="InterPro" id="IPR012337">
    <property type="entry name" value="RNaseH-like_sf"/>
</dbReference>